<dbReference type="InterPro" id="IPR011990">
    <property type="entry name" value="TPR-like_helical_dom_sf"/>
</dbReference>
<dbReference type="GeneID" id="17259085"/>
<dbReference type="AlphaFoldDB" id="A0A0D3INU9"/>
<dbReference type="Proteomes" id="UP000013827">
    <property type="component" value="Unassembled WGS sequence"/>
</dbReference>
<dbReference type="HOGENOM" id="CLU_964536_0_0_1"/>
<accession>A0A0D3INU9</accession>
<organism evidence="1 2">
    <name type="scientific">Emiliania huxleyi (strain CCMP1516)</name>
    <dbReference type="NCBI Taxonomy" id="280463"/>
    <lineage>
        <taxon>Eukaryota</taxon>
        <taxon>Haptista</taxon>
        <taxon>Haptophyta</taxon>
        <taxon>Prymnesiophyceae</taxon>
        <taxon>Isochrysidales</taxon>
        <taxon>Noelaerhabdaceae</taxon>
        <taxon>Emiliania</taxon>
    </lineage>
</organism>
<dbReference type="Gene3D" id="2.60.120.620">
    <property type="entry name" value="q2cbj1_9rhob like domain"/>
    <property type="match status" value="1"/>
</dbReference>
<keyword evidence="2" id="KW-1185">Reference proteome</keyword>
<evidence type="ECO:0000313" key="2">
    <source>
        <dbReference type="Proteomes" id="UP000013827"/>
    </source>
</evidence>
<sequence>MLHALLSAACSFKLPALDLKLPSPSLAEDGRFGGGGYATALRVCADVLSSPNDSGGWRELGTLLHGKGRLDASAMALRRATQIEPLDSEAHVALAEVWLTEVASEEECEWVIATAEEHNAAKGGWACRQPRFAPEGTVANAVRAPDMLVADEPRLLAWLNEKCDHTILPALEAQFGIPARELWLYDTFLLKLGVHVDDDGFGLSFNVLLSDPADFEGGGTRFPPNAFSSEEAVYTPRRGQMLSHYGGLRHASVPCTGGLRYIMVGFVRAERLVELRLEDAAYGARTGER</sequence>
<dbReference type="RefSeq" id="XP_005765363.1">
    <property type="nucleotide sequence ID" value="XM_005765306.1"/>
</dbReference>
<dbReference type="KEGG" id="ehx:EMIHUDRAFT_213191"/>
<proteinExistence type="predicted"/>
<reference evidence="1" key="2">
    <citation type="submission" date="2024-10" db="UniProtKB">
        <authorList>
            <consortium name="EnsemblProtists"/>
        </authorList>
    </citation>
    <scope>IDENTIFICATION</scope>
</reference>
<dbReference type="SUPFAM" id="SSF48452">
    <property type="entry name" value="TPR-like"/>
    <property type="match status" value="1"/>
</dbReference>
<evidence type="ECO:0008006" key="3">
    <source>
        <dbReference type="Google" id="ProtNLM"/>
    </source>
</evidence>
<dbReference type="EnsemblProtists" id="EOD12934">
    <property type="protein sequence ID" value="EOD12934"/>
    <property type="gene ID" value="EMIHUDRAFT_213191"/>
</dbReference>
<evidence type="ECO:0000313" key="1">
    <source>
        <dbReference type="EnsemblProtists" id="EOD12934"/>
    </source>
</evidence>
<protein>
    <recommendedName>
        <fullName evidence="3">Fe2OG dioxygenase domain-containing protein</fullName>
    </recommendedName>
</protein>
<reference evidence="2" key="1">
    <citation type="journal article" date="2013" name="Nature">
        <title>Pan genome of the phytoplankton Emiliania underpins its global distribution.</title>
        <authorList>
            <person name="Read B.A."/>
            <person name="Kegel J."/>
            <person name="Klute M.J."/>
            <person name="Kuo A."/>
            <person name="Lefebvre S.C."/>
            <person name="Maumus F."/>
            <person name="Mayer C."/>
            <person name="Miller J."/>
            <person name="Monier A."/>
            <person name="Salamov A."/>
            <person name="Young J."/>
            <person name="Aguilar M."/>
            <person name="Claverie J.M."/>
            <person name="Frickenhaus S."/>
            <person name="Gonzalez K."/>
            <person name="Herman E.K."/>
            <person name="Lin Y.C."/>
            <person name="Napier J."/>
            <person name="Ogata H."/>
            <person name="Sarno A.F."/>
            <person name="Shmutz J."/>
            <person name="Schroeder D."/>
            <person name="de Vargas C."/>
            <person name="Verret F."/>
            <person name="von Dassow P."/>
            <person name="Valentin K."/>
            <person name="Van de Peer Y."/>
            <person name="Wheeler G."/>
            <person name="Dacks J.B."/>
            <person name="Delwiche C.F."/>
            <person name="Dyhrman S.T."/>
            <person name="Glockner G."/>
            <person name="John U."/>
            <person name="Richards T."/>
            <person name="Worden A.Z."/>
            <person name="Zhang X."/>
            <person name="Grigoriev I.V."/>
            <person name="Allen A.E."/>
            <person name="Bidle K."/>
            <person name="Borodovsky M."/>
            <person name="Bowler C."/>
            <person name="Brownlee C."/>
            <person name="Cock J.M."/>
            <person name="Elias M."/>
            <person name="Gladyshev V.N."/>
            <person name="Groth M."/>
            <person name="Guda C."/>
            <person name="Hadaegh A."/>
            <person name="Iglesias-Rodriguez M.D."/>
            <person name="Jenkins J."/>
            <person name="Jones B.M."/>
            <person name="Lawson T."/>
            <person name="Leese F."/>
            <person name="Lindquist E."/>
            <person name="Lobanov A."/>
            <person name="Lomsadze A."/>
            <person name="Malik S.B."/>
            <person name="Marsh M.E."/>
            <person name="Mackinder L."/>
            <person name="Mock T."/>
            <person name="Mueller-Roeber B."/>
            <person name="Pagarete A."/>
            <person name="Parker M."/>
            <person name="Probert I."/>
            <person name="Quesneville H."/>
            <person name="Raines C."/>
            <person name="Rensing S.A."/>
            <person name="Riano-Pachon D.M."/>
            <person name="Richier S."/>
            <person name="Rokitta S."/>
            <person name="Shiraiwa Y."/>
            <person name="Soanes D.M."/>
            <person name="van der Giezen M."/>
            <person name="Wahlund T.M."/>
            <person name="Williams B."/>
            <person name="Wilson W."/>
            <person name="Wolfe G."/>
            <person name="Wurch L.L."/>
        </authorList>
    </citation>
    <scope>NUCLEOTIDE SEQUENCE</scope>
</reference>
<dbReference type="PaxDb" id="2903-EOD12934"/>
<name>A0A0D3INU9_EMIH1</name>